<evidence type="ECO:0000313" key="1">
    <source>
        <dbReference type="EMBL" id="RLE06829.1"/>
    </source>
</evidence>
<accession>A0A662D265</accession>
<dbReference type="Proteomes" id="UP000277457">
    <property type="component" value="Unassembled WGS sequence"/>
</dbReference>
<evidence type="ECO:0000313" key="2">
    <source>
        <dbReference type="Proteomes" id="UP000277457"/>
    </source>
</evidence>
<proteinExistence type="predicted"/>
<dbReference type="EMBL" id="QMPY01000145">
    <property type="protein sequence ID" value="RLE06829.1"/>
    <property type="molecule type" value="Genomic_DNA"/>
</dbReference>
<reference evidence="1 2" key="1">
    <citation type="submission" date="2018-06" db="EMBL/GenBank/DDBJ databases">
        <title>Extensive metabolic versatility and redundancy in microbially diverse, dynamic hydrothermal sediments.</title>
        <authorList>
            <person name="Dombrowski N."/>
            <person name="Teske A."/>
            <person name="Baker B.J."/>
        </authorList>
    </citation>
    <scope>NUCLEOTIDE SEQUENCE [LARGE SCALE GENOMIC DNA]</scope>
    <source>
        <strain evidence="1">B7_G13</strain>
    </source>
</reference>
<dbReference type="AlphaFoldDB" id="A0A662D265"/>
<protein>
    <submittedName>
        <fullName evidence="1">Uncharacterized protein</fullName>
    </submittedName>
</protein>
<name>A0A662D265_UNCAE</name>
<organism evidence="1 2">
    <name type="scientific">Aerophobetes bacterium</name>
    <dbReference type="NCBI Taxonomy" id="2030807"/>
    <lineage>
        <taxon>Bacteria</taxon>
        <taxon>Candidatus Aerophobota</taxon>
    </lineage>
</organism>
<gene>
    <name evidence="1" type="ORF">DRZ78_04005</name>
</gene>
<comment type="caution">
    <text evidence="1">The sequence shown here is derived from an EMBL/GenBank/DDBJ whole genome shotgun (WGS) entry which is preliminary data.</text>
</comment>
<sequence>MATKEKIVIKKDAQLTGGDKFNFNLIVIGTPCTNSVLREIYETTPDATKVTDEYPGENKGILEILRSPWNSTKALLIVAGSDKWGVKAGSELLEQAQDIENDSIITEWKQLKAIFARTIPLDKYIFIEIRKRIKFESLPPGLRIDRYPLTYYFDELSGNLKIWAMGGLSTKGKLTISDDLVVLVGNMITIEGVSGSGQGIMPPVYAIPFSFQRKDLDFLKIIYFEGDGTVYLRYRDKKIVLPPNQEYKMSFKESNETYMLNIKNHGLLYKERISVE</sequence>